<dbReference type="EMBL" id="CAUOFW020001614">
    <property type="protein sequence ID" value="CAK9146875.1"/>
    <property type="molecule type" value="Genomic_DNA"/>
</dbReference>
<dbReference type="InterPro" id="IPR044809">
    <property type="entry name" value="AUF1-like"/>
</dbReference>
<name>A0ABC8RQL6_9AQUA</name>
<dbReference type="Proteomes" id="UP001642360">
    <property type="component" value="Unassembled WGS sequence"/>
</dbReference>
<evidence type="ECO:0008006" key="3">
    <source>
        <dbReference type="Google" id="ProtNLM"/>
    </source>
</evidence>
<reference evidence="1 2" key="1">
    <citation type="submission" date="2024-02" db="EMBL/GenBank/DDBJ databases">
        <authorList>
            <person name="Vignale AGUSTIN F."/>
            <person name="Sosa J E."/>
            <person name="Modenutti C."/>
        </authorList>
    </citation>
    <scope>NUCLEOTIDE SEQUENCE [LARGE SCALE GENOMIC DNA]</scope>
</reference>
<keyword evidence="2" id="KW-1185">Reference proteome</keyword>
<proteinExistence type="predicted"/>
<gene>
    <name evidence="1" type="ORF">ILEXP_LOCUS14745</name>
</gene>
<accession>A0ABC8RQL6</accession>
<comment type="caution">
    <text evidence="1">The sequence shown here is derived from an EMBL/GenBank/DDBJ whole genome shotgun (WGS) entry which is preliminary data.</text>
</comment>
<organism evidence="1 2">
    <name type="scientific">Ilex paraguariensis</name>
    <name type="common">yerba mate</name>
    <dbReference type="NCBI Taxonomy" id="185542"/>
    <lineage>
        <taxon>Eukaryota</taxon>
        <taxon>Viridiplantae</taxon>
        <taxon>Streptophyta</taxon>
        <taxon>Embryophyta</taxon>
        <taxon>Tracheophyta</taxon>
        <taxon>Spermatophyta</taxon>
        <taxon>Magnoliopsida</taxon>
        <taxon>eudicotyledons</taxon>
        <taxon>Gunneridae</taxon>
        <taxon>Pentapetalae</taxon>
        <taxon>asterids</taxon>
        <taxon>campanulids</taxon>
        <taxon>Aquifoliales</taxon>
        <taxon>Aquifoliaceae</taxon>
        <taxon>Ilex</taxon>
    </lineage>
</organism>
<dbReference type="PANTHER" id="PTHR31215">
    <property type="entry name" value="OS05G0510400 PROTEIN-RELATED"/>
    <property type="match status" value="1"/>
</dbReference>
<evidence type="ECO:0000313" key="1">
    <source>
        <dbReference type="EMBL" id="CAK9146875.1"/>
    </source>
</evidence>
<protein>
    <recommendedName>
        <fullName evidence="3">F-box protein</fullName>
    </recommendedName>
</protein>
<dbReference type="AlphaFoldDB" id="A0ABC8RQL6"/>
<sequence length="154" mass="17014">MTRCLDCVISDDESSSSSAATFSNKSRSPFSSLFHFVFSGIFKPLQPLTQFLGPKRSVGPASSLSSLSIDDDDLPTQVLKNFNEICLLRIELPSGELGMDQGVLLKWRADFGSTLDNCMILSASSMIHPGPSKILLSKETYRDDFRMNNGERRV</sequence>
<evidence type="ECO:0000313" key="2">
    <source>
        <dbReference type="Proteomes" id="UP001642360"/>
    </source>
</evidence>